<accession>A0AAV2S6S9</accession>
<feature type="non-terminal residue" evidence="2">
    <location>
        <position position="162"/>
    </location>
</feature>
<evidence type="ECO:0000256" key="1">
    <source>
        <dbReference type="SAM" id="MobiDB-lite"/>
    </source>
</evidence>
<keyword evidence="3" id="KW-1185">Reference proteome</keyword>
<organism evidence="2 3">
    <name type="scientific">Meganyctiphanes norvegica</name>
    <name type="common">Northern krill</name>
    <name type="synonym">Thysanopoda norvegica</name>
    <dbReference type="NCBI Taxonomy" id="48144"/>
    <lineage>
        <taxon>Eukaryota</taxon>
        <taxon>Metazoa</taxon>
        <taxon>Ecdysozoa</taxon>
        <taxon>Arthropoda</taxon>
        <taxon>Crustacea</taxon>
        <taxon>Multicrustacea</taxon>
        <taxon>Malacostraca</taxon>
        <taxon>Eumalacostraca</taxon>
        <taxon>Eucarida</taxon>
        <taxon>Euphausiacea</taxon>
        <taxon>Euphausiidae</taxon>
        <taxon>Meganyctiphanes</taxon>
    </lineage>
</organism>
<dbReference type="EMBL" id="CAXKWB010049998">
    <property type="protein sequence ID" value="CAL4169348.1"/>
    <property type="molecule type" value="Genomic_DNA"/>
</dbReference>
<evidence type="ECO:0000313" key="3">
    <source>
        <dbReference type="Proteomes" id="UP001497623"/>
    </source>
</evidence>
<feature type="region of interest" description="Disordered" evidence="1">
    <location>
        <begin position="1"/>
        <end position="22"/>
    </location>
</feature>
<protein>
    <submittedName>
        <fullName evidence="2">Uncharacterized protein</fullName>
    </submittedName>
</protein>
<dbReference type="Proteomes" id="UP001497623">
    <property type="component" value="Unassembled WGS sequence"/>
</dbReference>
<sequence>MEQSTPSPHMHAHRDRSVTDARVRDGAYRQTPRYMVIFSICDIDPIFCRVRDLNLSSKYSYIDISSSGYKTGRIRKATIREPQQQPIKFIQSCVPCRYISVEFPKTEIAETTPPMRDKATATGFILRLPVKNSRVEPFFQPFLPASIPTVRDTMSRILKIAY</sequence>
<evidence type="ECO:0000313" key="2">
    <source>
        <dbReference type="EMBL" id="CAL4169348.1"/>
    </source>
</evidence>
<proteinExistence type="predicted"/>
<name>A0AAV2S6S9_MEGNR</name>
<comment type="caution">
    <text evidence="2">The sequence shown here is derived from an EMBL/GenBank/DDBJ whole genome shotgun (WGS) entry which is preliminary data.</text>
</comment>
<dbReference type="AlphaFoldDB" id="A0AAV2S6S9"/>
<reference evidence="2 3" key="1">
    <citation type="submission" date="2024-05" db="EMBL/GenBank/DDBJ databases">
        <authorList>
            <person name="Wallberg A."/>
        </authorList>
    </citation>
    <scope>NUCLEOTIDE SEQUENCE [LARGE SCALE GENOMIC DNA]</scope>
</reference>
<gene>
    <name evidence="2" type="ORF">MNOR_LOCUS33834</name>
</gene>